<name>A0A1I6BTN3_9BACI</name>
<evidence type="ECO:0000256" key="1">
    <source>
        <dbReference type="ARBA" id="ARBA00008635"/>
    </source>
</evidence>
<reference evidence="3 4" key="1">
    <citation type="submission" date="2016-10" db="EMBL/GenBank/DDBJ databases">
        <authorList>
            <person name="Varghese N."/>
            <person name="Submissions S."/>
        </authorList>
    </citation>
    <scope>NUCLEOTIDE SEQUENCE [LARGE SCALE GENOMIC DNA]</scope>
    <source>
        <strain evidence="3 4">DSM 13796</strain>
    </source>
</reference>
<proteinExistence type="inferred from homology"/>
<dbReference type="InterPro" id="IPR007837">
    <property type="entry name" value="DinB"/>
</dbReference>
<dbReference type="InterPro" id="IPR034660">
    <property type="entry name" value="DinB/YfiT-like"/>
</dbReference>
<evidence type="ECO:0000313" key="4">
    <source>
        <dbReference type="Proteomes" id="UP000182762"/>
    </source>
</evidence>
<dbReference type="SUPFAM" id="SSF109854">
    <property type="entry name" value="DinB/YfiT-like putative metalloenzymes"/>
    <property type="match status" value="1"/>
</dbReference>
<keyword evidence="2" id="KW-0479">Metal-binding</keyword>
<keyword evidence="4" id="KW-1185">Reference proteome</keyword>
<dbReference type="Proteomes" id="UP000182762">
    <property type="component" value="Unassembled WGS sequence"/>
</dbReference>
<dbReference type="Pfam" id="PF05163">
    <property type="entry name" value="DinB"/>
    <property type="match status" value="1"/>
</dbReference>
<comment type="caution">
    <text evidence="3">The sequence shown here is derived from an EMBL/GenBank/DDBJ whole genome shotgun (WGS) entry which is preliminary data.</text>
</comment>
<dbReference type="GeneID" id="93712757"/>
<evidence type="ECO:0000313" key="3">
    <source>
        <dbReference type="EMBL" id="SFQ84282.1"/>
    </source>
</evidence>
<organism evidence="3 4">
    <name type="scientific">Priestia endophytica DSM 13796</name>
    <dbReference type="NCBI Taxonomy" id="1121089"/>
    <lineage>
        <taxon>Bacteria</taxon>
        <taxon>Bacillati</taxon>
        <taxon>Bacillota</taxon>
        <taxon>Bacilli</taxon>
        <taxon>Bacillales</taxon>
        <taxon>Bacillaceae</taxon>
        <taxon>Priestia</taxon>
    </lineage>
</organism>
<dbReference type="RefSeq" id="WP_061802504.1">
    <property type="nucleotide sequence ID" value="NZ_FOXX01000013.1"/>
</dbReference>
<dbReference type="PANTHER" id="PTHR37302:SF3">
    <property type="entry name" value="DAMAGE-INDUCIBLE PROTEIN DINB"/>
    <property type="match status" value="1"/>
</dbReference>
<dbReference type="PANTHER" id="PTHR37302">
    <property type="entry name" value="SLR1116 PROTEIN"/>
    <property type="match status" value="1"/>
</dbReference>
<sequence>MQTMFRYNWLIREKWYQWCEDVPVEELLRKRTGGVGGILHTLFHIVDVEWSWIRVLQGKTDFQESFEGYQSLEKVRQLDRGFQPEVREFISSWNIEKENRILYDLQPDGSVATDAWGEVIRHMIAHEIHHIGQLSIWAREIGKEPVSANLIGKGLNHTLPSS</sequence>
<dbReference type="Gene3D" id="1.20.120.450">
    <property type="entry name" value="dinb family like domain"/>
    <property type="match status" value="1"/>
</dbReference>
<dbReference type="EMBL" id="FOXX01000013">
    <property type="protein sequence ID" value="SFQ84282.1"/>
    <property type="molecule type" value="Genomic_DNA"/>
</dbReference>
<protein>
    <submittedName>
        <fullName evidence="3">Uncharacterized damage-inducible protein DinB (Forms a four-helix bundle)</fullName>
    </submittedName>
</protein>
<comment type="similarity">
    <text evidence="1">Belongs to the DinB family.</text>
</comment>
<gene>
    <name evidence="3" type="ORF">SAMN02745910_04197</name>
</gene>
<accession>A0A1I6BTN3</accession>
<evidence type="ECO:0000256" key="2">
    <source>
        <dbReference type="ARBA" id="ARBA00022723"/>
    </source>
</evidence>